<keyword evidence="3" id="KW-1185">Reference proteome</keyword>
<dbReference type="Proteomes" id="UP001500416">
    <property type="component" value="Unassembled WGS sequence"/>
</dbReference>
<accession>A0ABN0UD68</accession>
<reference evidence="2 3" key="1">
    <citation type="journal article" date="2019" name="Int. J. Syst. Evol. Microbiol.">
        <title>The Global Catalogue of Microorganisms (GCM) 10K type strain sequencing project: providing services to taxonomists for standard genome sequencing and annotation.</title>
        <authorList>
            <consortium name="The Broad Institute Genomics Platform"/>
            <consortium name="The Broad Institute Genome Sequencing Center for Infectious Disease"/>
            <person name="Wu L."/>
            <person name="Ma J."/>
        </authorList>
    </citation>
    <scope>NUCLEOTIDE SEQUENCE [LARGE SCALE GENOMIC DNA]</scope>
    <source>
        <strain evidence="2 3">JCM 3380</strain>
    </source>
</reference>
<dbReference type="InterPro" id="IPR036457">
    <property type="entry name" value="PPM-type-like_dom_sf"/>
</dbReference>
<dbReference type="Gene3D" id="3.60.40.10">
    <property type="entry name" value="PPM-type phosphatase domain"/>
    <property type="match status" value="1"/>
</dbReference>
<dbReference type="InterPro" id="IPR001932">
    <property type="entry name" value="PPM-type_phosphatase-like_dom"/>
</dbReference>
<feature type="domain" description="PPM-type phosphatase" evidence="1">
    <location>
        <begin position="17"/>
        <end position="203"/>
    </location>
</feature>
<name>A0ABN0UD68_9PSEU</name>
<sequence length="252" mass="27433">MTAFTLRAPKRGNTERECEDAGRVTAAGAVLAAVADGASESLLAGEWADLLTASLLDHAGEDAEVLQGPDRFAAALAAAGRAWEAWLADYVAAREADGRPIAWYEQPKLDRGPHATVLAARFAADRWHAAALGDSCLFQVRDDRLERAFPLDRPEDFDNTPPLVNAFNRDTGLLARHVRTASGRTRPGDAFFLCTDAVAEWFLRETGRGGRPWRVLRGFAADHDGFAAWLDRVRGEGLMRNDDVTVVHVDPG</sequence>
<evidence type="ECO:0000313" key="3">
    <source>
        <dbReference type="Proteomes" id="UP001500416"/>
    </source>
</evidence>
<evidence type="ECO:0000259" key="1">
    <source>
        <dbReference type="Pfam" id="PF13672"/>
    </source>
</evidence>
<comment type="caution">
    <text evidence="2">The sequence shown here is derived from an EMBL/GenBank/DDBJ whole genome shotgun (WGS) entry which is preliminary data.</text>
</comment>
<dbReference type="RefSeq" id="WP_343936578.1">
    <property type="nucleotide sequence ID" value="NZ_BAAABU010000014.1"/>
</dbReference>
<protein>
    <submittedName>
        <fullName evidence="2">Protein phosphatase 2C domain-containing protein</fullName>
    </submittedName>
</protein>
<organism evidence="2 3">
    <name type="scientific">Saccharothrix mutabilis subsp. mutabilis</name>
    <dbReference type="NCBI Taxonomy" id="66855"/>
    <lineage>
        <taxon>Bacteria</taxon>
        <taxon>Bacillati</taxon>
        <taxon>Actinomycetota</taxon>
        <taxon>Actinomycetes</taxon>
        <taxon>Pseudonocardiales</taxon>
        <taxon>Pseudonocardiaceae</taxon>
        <taxon>Saccharothrix</taxon>
    </lineage>
</organism>
<dbReference type="SUPFAM" id="SSF81606">
    <property type="entry name" value="PP2C-like"/>
    <property type="match status" value="1"/>
</dbReference>
<evidence type="ECO:0000313" key="2">
    <source>
        <dbReference type="EMBL" id="GAA0246651.1"/>
    </source>
</evidence>
<dbReference type="EMBL" id="BAAABU010000014">
    <property type="protein sequence ID" value="GAA0246651.1"/>
    <property type="molecule type" value="Genomic_DNA"/>
</dbReference>
<dbReference type="Pfam" id="PF13672">
    <property type="entry name" value="PP2C_2"/>
    <property type="match status" value="1"/>
</dbReference>
<proteinExistence type="predicted"/>
<gene>
    <name evidence="2" type="ORF">GCM10010492_52750</name>
</gene>